<feature type="region of interest" description="Disordered" evidence="1">
    <location>
        <begin position="194"/>
        <end position="213"/>
    </location>
</feature>
<protein>
    <recommendedName>
        <fullName evidence="5">SH3b domain-containing protein</fullName>
    </recommendedName>
</protein>
<proteinExistence type="predicted"/>
<evidence type="ECO:0000256" key="2">
    <source>
        <dbReference type="SAM" id="SignalP"/>
    </source>
</evidence>
<gene>
    <name evidence="3" type="ORF">GYN08_21470</name>
</gene>
<sequence>MKKLVTLTASAMLMASMATAASAAETTTGTVTNANTTTNPVDATPTQTPATNATVTGSTYSGTAVKFVSANRGFSFTQPAVWGTDVATQEYTAEQLSDMGETGVYLVRFTYTPTGTTATGEAMKPVTIATIRGYDRTAWNSMTNQAALGTALNQDGTTVYVLSPVTSNPFTNQADKERFQSLIDNVRTGITGTFTTTVPTTTTPTTPTAPPAVPVGSDTALIPTNDPSKVSVNPTPTIELTSMTPFYKSPGGTMIGYLGPQKLDTTGNGTTDPATGQWVEIYTWMGMAWIVVE</sequence>
<accession>A0ABX0FDJ6</accession>
<keyword evidence="2" id="KW-0732">Signal</keyword>
<comment type="caution">
    <text evidence="3">The sequence shown here is derived from an EMBL/GenBank/DDBJ whole genome shotgun (WGS) entry which is preliminary data.</text>
</comment>
<name>A0ABX0FDJ6_9BACL</name>
<feature type="chain" id="PRO_5046049677" description="SH3b domain-containing protein" evidence="2">
    <location>
        <begin position="24"/>
        <end position="293"/>
    </location>
</feature>
<feature type="signal peptide" evidence="2">
    <location>
        <begin position="1"/>
        <end position="23"/>
    </location>
</feature>
<evidence type="ECO:0008006" key="5">
    <source>
        <dbReference type="Google" id="ProtNLM"/>
    </source>
</evidence>
<keyword evidence="4" id="KW-1185">Reference proteome</keyword>
<dbReference type="RefSeq" id="WP_166279100.1">
    <property type="nucleotide sequence ID" value="NZ_JAAFGS010000011.1"/>
</dbReference>
<dbReference type="Proteomes" id="UP000800303">
    <property type="component" value="Unassembled WGS sequence"/>
</dbReference>
<evidence type="ECO:0000313" key="3">
    <source>
        <dbReference type="EMBL" id="NGZ77868.1"/>
    </source>
</evidence>
<evidence type="ECO:0000313" key="4">
    <source>
        <dbReference type="Proteomes" id="UP000800303"/>
    </source>
</evidence>
<organism evidence="3 4">
    <name type="scientific">Saccharibacillus alkalitolerans</name>
    <dbReference type="NCBI Taxonomy" id="2705290"/>
    <lineage>
        <taxon>Bacteria</taxon>
        <taxon>Bacillati</taxon>
        <taxon>Bacillota</taxon>
        <taxon>Bacilli</taxon>
        <taxon>Bacillales</taxon>
        <taxon>Paenibacillaceae</taxon>
        <taxon>Saccharibacillus</taxon>
    </lineage>
</organism>
<reference evidence="3 4" key="1">
    <citation type="submission" date="2020-01" db="EMBL/GenBank/DDBJ databases">
        <title>Polyphasic characterisation and genomic insights into a novel alkali tolerant bacterium VR-M41.</title>
        <authorList>
            <person name="Vemuluri V.R."/>
        </authorList>
    </citation>
    <scope>NUCLEOTIDE SEQUENCE [LARGE SCALE GENOMIC DNA]</scope>
    <source>
        <strain evidence="3 4">VR-M41</strain>
    </source>
</reference>
<feature type="compositionally biased region" description="Low complexity" evidence="1">
    <location>
        <begin position="194"/>
        <end position="206"/>
    </location>
</feature>
<dbReference type="EMBL" id="JAAFGS010000011">
    <property type="protein sequence ID" value="NGZ77868.1"/>
    <property type="molecule type" value="Genomic_DNA"/>
</dbReference>
<evidence type="ECO:0000256" key="1">
    <source>
        <dbReference type="SAM" id="MobiDB-lite"/>
    </source>
</evidence>